<dbReference type="EMBL" id="NXID01000103">
    <property type="protein sequence ID" value="RXK12015.1"/>
    <property type="molecule type" value="Genomic_DNA"/>
</dbReference>
<dbReference type="GO" id="GO:0009244">
    <property type="term" value="P:lipopolysaccharide core region biosynthetic process"/>
    <property type="evidence" value="ECO:0007669"/>
    <property type="project" value="TreeGrafter"/>
</dbReference>
<dbReference type="GO" id="GO:0005829">
    <property type="term" value="C:cytosol"/>
    <property type="evidence" value="ECO:0007669"/>
    <property type="project" value="TreeGrafter"/>
</dbReference>
<name>A0AAX2AC45_9BACT</name>
<dbReference type="Gene3D" id="3.40.50.2000">
    <property type="entry name" value="Glycogen Phosphorylase B"/>
    <property type="match status" value="2"/>
</dbReference>
<gene>
    <name evidence="3" type="ORF">CP985_14850</name>
</gene>
<dbReference type="RefSeq" id="WP_114842361.1">
    <property type="nucleotide sequence ID" value="NZ_CP031219.1"/>
</dbReference>
<dbReference type="CDD" id="cd03789">
    <property type="entry name" value="GT9_LPS_heptosyltransferase"/>
    <property type="match status" value="1"/>
</dbReference>
<keyword evidence="2" id="KW-0808">Transferase</keyword>
<evidence type="ECO:0000313" key="4">
    <source>
        <dbReference type="Proteomes" id="UP000290092"/>
    </source>
</evidence>
<dbReference type="Pfam" id="PF01075">
    <property type="entry name" value="Glyco_transf_9"/>
    <property type="match status" value="1"/>
</dbReference>
<accession>A0AAX2AC45</accession>
<dbReference type="Proteomes" id="UP000290092">
    <property type="component" value="Unassembled WGS sequence"/>
</dbReference>
<comment type="caution">
    <text evidence="3">The sequence shown here is derived from an EMBL/GenBank/DDBJ whole genome shotgun (WGS) entry which is preliminary data.</text>
</comment>
<proteinExistence type="predicted"/>
<dbReference type="GO" id="GO:0008713">
    <property type="term" value="F:ADP-heptose-lipopolysaccharide heptosyltransferase activity"/>
    <property type="evidence" value="ECO:0007669"/>
    <property type="project" value="TreeGrafter"/>
</dbReference>
<dbReference type="KEGG" id="amyt:AMYT_1958"/>
<dbReference type="InterPro" id="IPR002201">
    <property type="entry name" value="Glyco_trans_9"/>
</dbReference>
<keyword evidence="1" id="KW-0328">Glycosyltransferase</keyword>
<evidence type="ECO:0000256" key="1">
    <source>
        <dbReference type="ARBA" id="ARBA00022676"/>
    </source>
</evidence>
<reference evidence="3 4" key="1">
    <citation type="submission" date="2017-09" db="EMBL/GenBank/DDBJ databases">
        <title>Genomics of the genus Arcobacter.</title>
        <authorList>
            <person name="Perez-Cataluna A."/>
            <person name="Figueras M.J."/>
            <person name="Salas-Masso N."/>
        </authorList>
    </citation>
    <scope>NUCLEOTIDE SEQUENCE [LARGE SCALE GENOMIC DNA]</scope>
    <source>
        <strain evidence="3 4">CECT 7386</strain>
    </source>
</reference>
<sequence>MNLLITRHDKIGDYVLTLPMIKIAKQQLVDTKIIVLVSKVNYEFSKKLDFIDDVILYEDSVFTLAKKIKEKKIDVSISAFTDTKLAIALMLAGVKTRIAPATKIAQIFSNKRVTQRRSQVKKREFEYNLDLLKYFKPDISLDFKRPLLNFSSKEKLEILNIFKQQFQINEDFKYIVFHAGFGGSSDGNLTLDDYINLAKAISNKKGLKIVFTFGPDDYKSLEYIKEKIDFDAILYESKLSLIDFCKLLSNFEIFISTSTGPMHLAGAVNIKTISFFGDSLFASAKRWGTISEEINQNNYCIPNNYTKELYYKIEKRLEKLVDEIL</sequence>
<dbReference type="PANTHER" id="PTHR30160:SF15">
    <property type="entry name" value="GLYCOSYLTRANSFERASE HI_0523-RELATED"/>
    <property type="match status" value="1"/>
</dbReference>
<dbReference type="AlphaFoldDB" id="A0AAX2AC45"/>
<keyword evidence="4" id="KW-1185">Reference proteome</keyword>
<dbReference type="SUPFAM" id="SSF53756">
    <property type="entry name" value="UDP-Glycosyltransferase/glycogen phosphorylase"/>
    <property type="match status" value="1"/>
</dbReference>
<evidence type="ECO:0000313" key="3">
    <source>
        <dbReference type="EMBL" id="RXK12015.1"/>
    </source>
</evidence>
<evidence type="ECO:0000256" key="2">
    <source>
        <dbReference type="ARBA" id="ARBA00022679"/>
    </source>
</evidence>
<dbReference type="InterPro" id="IPR051199">
    <property type="entry name" value="LPS_LOS_Heptosyltrfase"/>
</dbReference>
<dbReference type="PANTHER" id="PTHR30160">
    <property type="entry name" value="TETRAACYLDISACCHARIDE 4'-KINASE-RELATED"/>
    <property type="match status" value="1"/>
</dbReference>
<protein>
    <submittedName>
        <fullName evidence="3">Heptosyltransferase</fullName>
    </submittedName>
</protein>
<organism evidence="3 4">
    <name type="scientific">Malaciobacter mytili LMG 24559</name>
    <dbReference type="NCBI Taxonomy" id="1032238"/>
    <lineage>
        <taxon>Bacteria</taxon>
        <taxon>Pseudomonadati</taxon>
        <taxon>Campylobacterota</taxon>
        <taxon>Epsilonproteobacteria</taxon>
        <taxon>Campylobacterales</taxon>
        <taxon>Arcobacteraceae</taxon>
        <taxon>Malaciobacter</taxon>
    </lineage>
</organism>